<dbReference type="EnsemblMetazoa" id="PPA14646.1">
    <property type="protein sequence ID" value="PPA14646.1"/>
    <property type="gene ID" value="WBGene00104200"/>
</dbReference>
<organism evidence="1 2">
    <name type="scientific">Pristionchus pacificus</name>
    <name type="common">Parasitic nematode worm</name>
    <dbReference type="NCBI Taxonomy" id="54126"/>
    <lineage>
        <taxon>Eukaryota</taxon>
        <taxon>Metazoa</taxon>
        <taxon>Ecdysozoa</taxon>
        <taxon>Nematoda</taxon>
        <taxon>Chromadorea</taxon>
        <taxon>Rhabditida</taxon>
        <taxon>Rhabditina</taxon>
        <taxon>Diplogasteromorpha</taxon>
        <taxon>Diplogasteroidea</taxon>
        <taxon>Neodiplogasteridae</taxon>
        <taxon>Pristionchus</taxon>
    </lineage>
</organism>
<proteinExistence type="predicted"/>
<dbReference type="Proteomes" id="UP000005239">
    <property type="component" value="Unassembled WGS sequence"/>
</dbReference>
<evidence type="ECO:0000313" key="1">
    <source>
        <dbReference type="EnsemblMetazoa" id="PPA14646.1"/>
    </source>
</evidence>
<evidence type="ECO:0000313" key="2">
    <source>
        <dbReference type="Proteomes" id="UP000005239"/>
    </source>
</evidence>
<sequence>MMISEYEVVCKTANQMDDHDLAEIDNLNTEDIERVVGELGLDPIPVHKMDNLQSFLEASNHNAPSEIRSINGPSAPRRQLHSMYVMDENEEHKSEYELNKFDPIVFEKTGEIKSEYIGWNEPKNTEQLVTAGNEISIEELKEESSTVTAPILPSQHSIDNISDFKPAEGVLDPYMQVNRERLFNLLVAYQNQSGNVWNETVTGLGI</sequence>
<reference evidence="2" key="1">
    <citation type="journal article" date="2008" name="Nat. Genet.">
        <title>The Pristionchus pacificus genome provides a unique perspective on nematode lifestyle and parasitism.</title>
        <authorList>
            <person name="Dieterich C."/>
            <person name="Clifton S.W."/>
            <person name="Schuster L.N."/>
            <person name="Chinwalla A."/>
            <person name="Delehaunty K."/>
            <person name="Dinkelacker I."/>
            <person name="Fulton L."/>
            <person name="Fulton R."/>
            <person name="Godfrey J."/>
            <person name="Minx P."/>
            <person name="Mitreva M."/>
            <person name="Roeseler W."/>
            <person name="Tian H."/>
            <person name="Witte H."/>
            <person name="Yang S.P."/>
            <person name="Wilson R.K."/>
            <person name="Sommer R.J."/>
        </authorList>
    </citation>
    <scope>NUCLEOTIDE SEQUENCE [LARGE SCALE GENOMIC DNA]</scope>
    <source>
        <strain evidence="2">PS312</strain>
    </source>
</reference>
<accession>A0A8R1YCY8</accession>
<protein>
    <submittedName>
        <fullName evidence="1">Uncharacterized protein</fullName>
    </submittedName>
</protein>
<accession>A0A2A6D1I8</accession>
<keyword evidence="2" id="KW-1185">Reference proteome</keyword>
<reference evidence="1" key="2">
    <citation type="submission" date="2022-06" db="UniProtKB">
        <authorList>
            <consortium name="EnsemblMetazoa"/>
        </authorList>
    </citation>
    <scope>IDENTIFICATION</scope>
    <source>
        <strain evidence="1">PS312</strain>
    </source>
</reference>
<gene>
    <name evidence="1" type="primary">WBGene00104200</name>
</gene>
<name>A0A2A6D1I8_PRIPA</name>
<dbReference type="AlphaFoldDB" id="A0A2A6D1I8"/>